<evidence type="ECO:0000256" key="4">
    <source>
        <dbReference type="ARBA" id="ARBA00023136"/>
    </source>
</evidence>
<proteinExistence type="predicted"/>
<evidence type="ECO:0000256" key="3">
    <source>
        <dbReference type="ARBA" id="ARBA00022989"/>
    </source>
</evidence>
<keyword evidence="4" id="KW-0472">Membrane</keyword>
<keyword evidence="3" id="KW-1133">Transmembrane helix</keyword>
<evidence type="ECO:0000313" key="6">
    <source>
        <dbReference type="Proteomes" id="UP001527925"/>
    </source>
</evidence>
<dbReference type="EMBL" id="JADGIZ020000007">
    <property type="protein sequence ID" value="KAL2918354.1"/>
    <property type="molecule type" value="Genomic_DNA"/>
</dbReference>
<evidence type="ECO:0000313" key="5">
    <source>
        <dbReference type="EMBL" id="KAL2918354.1"/>
    </source>
</evidence>
<comment type="subcellular location">
    <subcellularLocation>
        <location evidence="1">Membrane</location>
        <topology evidence="1">Multi-pass membrane protein</topology>
    </subcellularLocation>
</comment>
<keyword evidence="6" id="KW-1185">Reference proteome</keyword>
<evidence type="ECO:0000256" key="2">
    <source>
        <dbReference type="ARBA" id="ARBA00022692"/>
    </source>
</evidence>
<dbReference type="InterPro" id="IPR007203">
    <property type="entry name" value="ORMDL"/>
</dbReference>
<comment type="caution">
    <text evidence="5">The sequence shown here is derived from an EMBL/GenBank/DDBJ whole genome shotgun (WGS) entry which is preliminary data.</text>
</comment>
<dbReference type="PANTHER" id="PTHR12665">
    <property type="entry name" value="ORMDL PROTEINS"/>
    <property type="match status" value="1"/>
</dbReference>
<protein>
    <submittedName>
        <fullName evidence="5">Sphingolipid homeostasis protein orm1</fullName>
    </submittedName>
</protein>
<keyword evidence="2" id="KW-0812">Transmembrane</keyword>
<dbReference type="Pfam" id="PF04061">
    <property type="entry name" value="ORMDL"/>
    <property type="match status" value="1"/>
</dbReference>
<accession>A0ABR4NFN2</accession>
<gene>
    <name evidence="5" type="primary">ORM1</name>
    <name evidence="5" type="ORF">HK105_202281</name>
</gene>
<reference evidence="5 6" key="1">
    <citation type="submission" date="2023-09" db="EMBL/GenBank/DDBJ databases">
        <title>Pangenome analysis of Batrachochytrium dendrobatidis and related Chytrids.</title>
        <authorList>
            <person name="Yacoub M.N."/>
            <person name="Stajich J.E."/>
            <person name="James T.Y."/>
        </authorList>
    </citation>
    <scope>NUCLEOTIDE SEQUENCE [LARGE SCALE GENOMIC DNA]</scope>
    <source>
        <strain evidence="5 6">JEL0888</strain>
    </source>
</reference>
<sequence>MFHWITGVPFSISQNEYDGLTLWEQIDGGAQFTPTKKYLTVVPIILFLLSTHYTHYDLPTFMVNLTSLIVVLVAKLPSMHKVRLFGLNQEGLMDD</sequence>
<name>A0ABR4NFN2_9FUNG</name>
<dbReference type="Proteomes" id="UP001527925">
    <property type="component" value="Unassembled WGS sequence"/>
</dbReference>
<evidence type="ECO:0000256" key="1">
    <source>
        <dbReference type="ARBA" id="ARBA00004141"/>
    </source>
</evidence>
<organism evidence="5 6">
    <name type="scientific">Polyrhizophydium stewartii</name>
    <dbReference type="NCBI Taxonomy" id="2732419"/>
    <lineage>
        <taxon>Eukaryota</taxon>
        <taxon>Fungi</taxon>
        <taxon>Fungi incertae sedis</taxon>
        <taxon>Chytridiomycota</taxon>
        <taxon>Chytridiomycota incertae sedis</taxon>
        <taxon>Chytridiomycetes</taxon>
        <taxon>Rhizophydiales</taxon>
        <taxon>Rhizophydiales incertae sedis</taxon>
        <taxon>Polyrhizophydium</taxon>
    </lineage>
</organism>